<gene>
    <name evidence="3" type="ORF">JAO75_08600</name>
</gene>
<organism evidence="3 4">
    <name type="scientific">Microvirga splendida</name>
    <dbReference type="NCBI Taxonomy" id="2795727"/>
    <lineage>
        <taxon>Bacteria</taxon>
        <taxon>Pseudomonadati</taxon>
        <taxon>Pseudomonadota</taxon>
        <taxon>Alphaproteobacteria</taxon>
        <taxon>Hyphomicrobiales</taxon>
        <taxon>Methylobacteriaceae</taxon>
        <taxon>Microvirga</taxon>
    </lineage>
</organism>
<dbReference type="InterPro" id="IPR046514">
    <property type="entry name" value="DUF6692"/>
</dbReference>
<dbReference type="EMBL" id="JAELXT010000006">
    <property type="protein sequence ID" value="MBJ6125470.1"/>
    <property type="molecule type" value="Genomic_DNA"/>
</dbReference>
<proteinExistence type="predicted"/>
<dbReference type="Pfam" id="PF20402">
    <property type="entry name" value="DUF6692"/>
    <property type="match status" value="1"/>
</dbReference>
<dbReference type="Proteomes" id="UP000620670">
    <property type="component" value="Unassembled WGS sequence"/>
</dbReference>
<protein>
    <recommendedName>
        <fullName evidence="2">DUF6692 domain-containing protein</fullName>
    </recommendedName>
</protein>
<evidence type="ECO:0000256" key="1">
    <source>
        <dbReference type="SAM" id="SignalP"/>
    </source>
</evidence>
<dbReference type="RefSeq" id="WP_199048331.1">
    <property type="nucleotide sequence ID" value="NZ_JAELXT010000006.1"/>
</dbReference>
<keyword evidence="1" id="KW-0732">Signal</keyword>
<sequence length="193" mass="19977">MAGLFLPAVRRHLLPALALGLLAGCGDSAAPDDVVNPIRMHDVARILPAEQALAGAHIPTLDPHTMNDAEIEKAIGTGSHCDFRYTSSGRPVLAFGVQPGGAPTRGVVKLNGSLVALTPASATEGAKASGSLLLLADPVRISVAPDAPGEGEDREGARHREASMIFEIGQNLQVGYRGYLDCMPEPQATSAAQ</sequence>
<evidence type="ECO:0000313" key="4">
    <source>
        <dbReference type="Proteomes" id="UP000620670"/>
    </source>
</evidence>
<feature type="chain" id="PRO_5045519662" description="DUF6692 domain-containing protein" evidence="1">
    <location>
        <begin position="30"/>
        <end position="193"/>
    </location>
</feature>
<name>A0ABS0XZJ4_9HYPH</name>
<evidence type="ECO:0000313" key="3">
    <source>
        <dbReference type="EMBL" id="MBJ6125470.1"/>
    </source>
</evidence>
<keyword evidence="4" id="KW-1185">Reference proteome</keyword>
<reference evidence="4" key="1">
    <citation type="submission" date="2020-12" db="EMBL/GenBank/DDBJ databases">
        <title>Hymenobacter sp.</title>
        <authorList>
            <person name="Kim M.K."/>
        </authorList>
    </citation>
    <scope>NUCLEOTIDE SEQUENCE [LARGE SCALE GENOMIC DNA]</scope>
    <source>
        <strain evidence="4">BT325</strain>
    </source>
</reference>
<accession>A0ABS0XZJ4</accession>
<evidence type="ECO:0000259" key="2">
    <source>
        <dbReference type="Pfam" id="PF20402"/>
    </source>
</evidence>
<feature type="signal peptide" evidence="1">
    <location>
        <begin position="1"/>
        <end position="29"/>
    </location>
</feature>
<comment type="caution">
    <text evidence="3">The sequence shown here is derived from an EMBL/GenBank/DDBJ whole genome shotgun (WGS) entry which is preliminary data.</text>
</comment>
<feature type="domain" description="DUF6692" evidence="2">
    <location>
        <begin position="21"/>
        <end position="121"/>
    </location>
</feature>